<evidence type="ECO:0000313" key="2">
    <source>
        <dbReference type="Proteomes" id="UP000317977"/>
    </source>
</evidence>
<keyword evidence="2" id="KW-1185">Reference proteome</keyword>
<protein>
    <submittedName>
        <fullName evidence="1">Uncharacterized protein</fullName>
    </submittedName>
</protein>
<dbReference type="Proteomes" id="UP000317977">
    <property type="component" value="Unassembled WGS sequence"/>
</dbReference>
<proteinExistence type="predicted"/>
<accession>A0A5C6EMI3</accession>
<sequence>MREKAKMDPQKISPGTRRREVIENCIRLVATVGLIANCPEDNLLEYDVLAKDKQRFKSASPKRKEELIAKARRRGKIGWNVGTNELFIGEQPLGESGSAAAPRGSHNHAHIRTGHLHAVRFGKGRKQVKIKWFRPTVVRPDLPFNSGDDC</sequence>
<dbReference type="EMBL" id="SJPX01000004">
    <property type="protein sequence ID" value="TWU49347.1"/>
    <property type="molecule type" value="Genomic_DNA"/>
</dbReference>
<name>A0A5C6EMI3_9BACT</name>
<reference evidence="1 2" key="1">
    <citation type="submission" date="2019-02" db="EMBL/GenBank/DDBJ databases">
        <title>Deep-cultivation of Planctomycetes and their phenomic and genomic characterization uncovers novel biology.</title>
        <authorList>
            <person name="Wiegand S."/>
            <person name="Jogler M."/>
            <person name="Boedeker C."/>
            <person name="Pinto D."/>
            <person name="Vollmers J."/>
            <person name="Rivas-Marin E."/>
            <person name="Kohn T."/>
            <person name="Peeters S.H."/>
            <person name="Heuer A."/>
            <person name="Rast P."/>
            <person name="Oberbeckmann S."/>
            <person name="Bunk B."/>
            <person name="Jeske O."/>
            <person name="Meyerdierks A."/>
            <person name="Storesund J.E."/>
            <person name="Kallscheuer N."/>
            <person name="Luecker S."/>
            <person name="Lage O.M."/>
            <person name="Pohl T."/>
            <person name="Merkel B.J."/>
            <person name="Hornburger P."/>
            <person name="Mueller R.-W."/>
            <person name="Bruemmer F."/>
            <person name="Labrenz M."/>
            <person name="Spormann A.M."/>
            <person name="Op Den Camp H."/>
            <person name="Overmann J."/>
            <person name="Amann R."/>
            <person name="Jetten M.S.M."/>
            <person name="Mascher T."/>
            <person name="Medema M.H."/>
            <person name="Devos D.P."/>
            <person name="Kaster A.-K."/>
            <person name="Ovreas L."/>
            <person name="Rohde M."/>
            <person name="Galperin M.Y."/>
            <person name="Jogler C."/>
        </authorList>
    </citation>
    <scope>NUCLEOTIDE SEQUENCE [LARGE SCALE GENOMIC DNA]</scope>
    <source>
        <strain evidence="1 2">Poly59</strain>
    </source>
</reference>
<organism evidence="1 2">
    <name type="scientific">Rubripirellula reticaptiva</name>
    <dbReference type="NCBI Taxonomy" id="2528013"/>
    <lineage>
        <taxon>Bacteria</taxon>
        <taxon>Pseudomonadati</taxon>
        <taxon>Planctomycetota</taxon>
        <taxon>Planctomycetia</taxon>
        <taxon>Pirellulales</taxon>
        <taxon>Pirellulaceae</taxon>
        <taxon>Rubripirellula</taxon>
    </lineage>
</organism>
<comment type="caution">
    <text evidence="1">The sequence shown here is derived from an EMBL/GenBank/DDBJ whole genome shotgun (WGS) entry which is preliminary data.</text>
</comment>
<gene>
    <name evidence="1" type="ORF">Poly59_39610</name>
</gene>
<dbReference type="Pfam" id="PF26125">
    <property type="entry name" value="AcrVA2-like"/>
    <property type="match status" value="1"/>
</dbReference>
<dbReference type="InterPro" id="IPR058915">
    <property type="entry name" value="AcrVA2-like"/>
</dbReference>
<dbReference type="AlphaFoldDB" id="A0A5C6EMI3"/>
<evidence type="ECO:0000313" key="1">
    <source>
        <dbReference type="EMBL" id="TWU49347.1"/>
    </source>
</evidence>